<sequence>MPVANLRNVSSDDFNQATQLTDAMARLITALPGSNSAAVQEAVNTLLVDMAVYTKELIKTEIPSTPAQ</sequence>
<dbReference type="EMBL" id="VTFH01000001">
    <property type="protein sequence ID" value="KAA8560578.1"/>
    <property type="molecule type" value="Genomic_DNA"/>
</dbReference>
<dbReference type="RefSeq" id="WP_150292447.1">
    <property type="nucleotide sequence ID" value="NZ_VTFH01000001.1"/>
</dbReference>
<evidence type="ECO:0000313" key="2">
    <source>
        <dbReference type="Proteomes" id="UP000323425"/>
    </source>
</evidence>
<organism evidence="1 2">
    <name type="scientific">Pseudomonas extremaustralis</name>
    <dbReference type="NCBI Taxonomy" id="359110"/>
    <lineage>
        <taxon>Bacteria</taxon>
        <taxon>Pseudomonadati</taxon>
        <taxon>Pseudomonadota</taxon>
        <taxon>Gammaproteobacteria</taxon>
        <taxon>Pseudomonadales</taxon>
        <taxon>Pseudomonadaceae</taxon>
        <taxon>Pseudomonas</taxon>
    </lineage>
</organism>
<evidence type="ECO:0000313" key="1">
    <source>
        <dbReference type="EMBL" id="KAA8560578.1"/>
    </source>
</evidence>
<proteinExistence type="predicted"/>
<reference evidence="1 2" key="1">
    <citation type="journal article" date="2018" name="Plant Biotechnol. Rep.">
        <title>Diversity and antifungal activity of endophytic bacteria associated with Panax ginseng seedlings.</title>
        <authorList>
            <person name="Park J.M."/>
            <person name="Hong C.E."/>
            <person name="Jo S.H."/>
        </authorList>
    </citation>
    <scope>NUCLEOTIDE SEQUENCE [LARGE SCALE GENOMIC DNA]</scope>
    <source>
        <strain evidence="1 2">PgKB38</strain>
    </source>
</reference>
<accession>A0A5M9IUY3</accession>
<name>A0A5M9IUY3_9PSED</name>
<dbReference type="Proteomes" id="UP000323425">
    <property type="component" value="Unassembled WGS sequence"/>
</dbReference>
<comment type="caution">
    <text evidence="1">The sequence shown here is derived from an EMBL/GenBank/DDBJ whole genome shotgun (WGS) entry which is preliminary data.</text>
</comment>
<dbReference type="AlphaFoldDB" id="A0A5M9IUY3"/>
<gene>
    <name evidence="1" type="ORF">FX985_00628</name>
</gene>
<evidence type="ECO:0008006" key="3">
    <source>
        <dbReference type="Google" id="ProtNLM"/>
    </source>
</evidence>
<protein>
    <recommendedName>
        <fullName evidence="3">DUF3077 domain-containing protein</fullName>
    </recommendedName>
</protein>